<feature type="active site" description="Nucleophile" evidence="1">
    <location>
        <position position="10"/>
    </location>
</feature>
<keyword evidence="5" id="KW-1185">Reference proteome</keyword>
<feature type="disulfide bond" description="Redox-active" evidence="2">
    <location>
        <begin position="10"/>
        <end position="13"/>
    </location>
</feature>
<feature type="domain" description="Thioredoxin-like fold" evidence="3">
    <location>
        <begin position="1"/>
        <end position="76"/>
    </location>
</feature>
<dbReference type="AlphaFoldDB" id="A0AAW4WY25"/>
<dbReference type="Proteomes" id="UP001199296">
    <property type="component" value="Unassembled WGS sequence"/>
</dbReference>
<keyword evidence="2" id="KW-0676">Redox-active center</keyword>
<protein>
    <submittedName>
        <fullName evidence="4">Thioredoxin family protein</fullName>
    </submittedName>
</protein>
<dbReference type="PANTHER" id="PTHR36450:SF1">
    <property type="entry name" value="THIOREDOXIN"/>
    <property type="match status" value="1"/>
</dbReference>
<proteinExistence type="predicted"/>
<name>A0AAW4WY25_9FIRM</name>
<dbReference type="InterPro" id="IPR012336">
    <property type="entry name" value="Thioredoxin-like_fold"/>
</dbReference>
<dbReference type="InterPro" id="IPR036249">
    <property type="entry name" value="Thioredoxin-like_sf"/>
</dbReference>
<dbReference type="NCBIfam" id="TIGR00412">
    <property type="entry name" value="redox_disulf_2"/>
    <property type="match status" value="1"/>
</dbReference>
<dbReference type="Pfam" id="PF13192">
    <property type="entry name" value="Thioredoxin_3"/>
    <property type="match status" value="1"/>
</dbReference>
<evidence type="ECO:0000259" key="3">
    <source>
        <dbReference type="Pfam" id="PF13192"/>
    </source>
</evidence>
<organism evidence="4 5">
    <name type="scientific">Halanaerobium polyolivorans</name>
    <dbReference type="NCBI Taxonomy" id="2886943"/>
    <lineage>
        <taxon>Bacteria</taxon>
        <taxon>Bacillati</taxon>
        <taxon>Bacillota</taxon>
        <taxon>Clostridia</taxon>
        <taxon>Halanaerobiales</taxon>
        <taxon>Halanaerobiaceae</taxon>
        <taxon>Halanaerobium</taxon>
    </lineage>
</organism>
<accession>A0AAW4WY25</accession>
<keyword evidence="2" id="KW-1015">Disulfide bond</keyword>
<dbReference type="EMBL" id="JAJFAT010000003">
    <property type="protein sequence ID" value="MCC3144374.1"/>
    <property type="molecule type" value="Genomic_DNA"/>
</dbReference>
<comment type="caution">
    <text evidence="4">The sequence shown here is derived from an EMBL/GenBank/DDBJ whole genome shotgun (WGS) entry which is preliminary data.</text>
</comment>
<evidence type="ECO:0000313" key="4">
    <source>
        <dbReference type="EMBL" id="MCC3144374.1"/>
    </source>
</evidence>
<dbReference type="PIRSF" id="PIRSF037031">
    <property type="entry name" value="Redox_disulphide_2"/>
    <property type="match status" value="1"/>
</dbReference>
<gene>
    <name evidence="4" type="ORF">LJ207_03450</name>
</gene>
<reference evidence="4 5" key="1">
    <citation type="submission" date="2021-10" db="EMBL/GenBank/DDBJ databases">
        <authorList>
            <person name="Grouzdev D.S."/>
            <person name="Pantiukh K.S."/>
            <person name="Krutkina M.S."/>
        </authorList>
    </citation>
    <scope>NUCLEOTIDE SEQUENCE [LARGE SCALE GENOMIC DNA]</scope>
    <source>
        <strain evidence="4 5">Z-7514</strain>
    </source>
</reference>
<evidence type="ECO:0000256" key="2">
    <source>
        <dbReference type="PIRSR" id="PIRSR037031-51"/>
    </source>
</evidence>
<dbReference type="SUPFAM" id="SSF52833">
    <property type="entry name" value="Thioredoxin-like"/>
    <property type="match status" value="1"/>
</dbReference>
<evidence type="ECO:0000256" key="1">
    <source>
        <dbReference type="PIRSR" id="PIRSR037031-50"/>
    </source>
</evidence>
<dbReference type="PANTHER" id="PTHR36450">
    <property type="entry name" value="THIOREDOXIN"/>
    <property type="match status" value="1"/>
</dbReference>
<dbReference type="RefSeq" id="WP_229344100.1">
    <property type="nucleotide sequence ID" value="NZ_JAJFAT010000003.1"/>
</dbReference>
<sequence length="79" mass="8611">MEIRIYGPGCRNCVNLTKNAKKALEQTGVEAEIIKVEDMQDIIEAGIMTTPAIGIDGEVKIKGRVANVEEIIDLIKANN</sequence>
<feature type="active site" description="Nucleophile" evidence="1">
    <location>
        <position position="13"/>
    </location>
</feature>
<dbReference type="InterPro" id="IPR005243">
    <property type="entry name" value="THIRX-like_proc"/>
</dbReference>
<evidence type="ECO:0000313" key="5">
    <source>
        <dbReference type="Proteomes" id="UP001199296"/>
    </source>
</evidence>
<dbReference type="Gene3D" id="3.40.30.10">
    <property type="entry name" value="Glutaredoxin"/>
    <property type="match status" value="1"/>
</dbReference>